<accession>A0A7W9VW12</accession>
<dbReference type="GO" id="GO:0046872">
    <property type="term" value="F:metal ion binding"/>
    <property type="evidence" value="ECO:0007669"/>
    <property type="project" value="UniProtKB-KW"/>
</dbReference>
<evidence type="ECO:0000256" key="7">
    <source>
        <dbReference type="ARBA" id="ARBA00022842"/>
    </source>
</evidence>
<evidence type="ECO:0000256" key="3">
    <source>
        <dbReference type="ARBA" id="ARBA00022694"/>
    </source>
</evidence>
<dbReference type="GO" id="GO:0016779">
    <property type="term" value="F:nucleotidyltransferase activity"/>
    <property type="evidence" value="ECO:0007669"/>
    <property type="project" value="UniProtKB-KW"/>
</dbReference>
<proteinExistence type="inferred from homology"/>
<name>A0A7W9VW12_9HYPH</name>
<dbReference type="SUPFAM" id="SSF81301">
    <property type="entry name" value="Nucleotidyltransferase"/>
    <property type="match status" value="1"/>
</dbReference>
<dbReference type="InterPro" id="IPR002646">
    <property type="entry name" value="PolA_pol_head_dom"/>
</dbReference>
<evidence type="ECO:0000256" key="6">
    <source>
        <dbReference type="ARBA" id="ARBA00022741"/>
    </source>
</evidence>
<evidence type="ECO:0000259" key="10">
    <source>
        <dbReference type="Pfam" id="PF12627"/>
    </source>
</evidence>
<keyword evidence="4" id="KW-0548">Nucleotidyltransferase</keyword>
<dbReference type="GO" id="GO:0000166">
    <property type="term" value="F:nucleotide binding"/>
    <property type="evidence" value="ECO:0007669"/>
    <property type="project" value="UniProtKB-KW"/>
</dbReference>
<feature type="domain" description="Poly A polymerase head" evidence="9">
    <location>
        <begin position="33"/>
        <end position="155"/>
    </location>
</feature>
<dbReference type="InterPro" id="IPR043519">
    <property type="entry name" value="NT_sf"/>
</dbReference>
<dbReference type="Proteomes" id="UP000533306">
    <property type="component" value="Unassembled WGS sequence"/>
</dbReference>
<dbReference type="GO" id="GO:0000049">
    <property type="term" value="F:tRNA binding"/>
    <property type="evidence" value="ECO:0007669"/>
    <property type="project" value="TreeGrafter"/>
</dbReference>
<organism evidence="11 12">
    <name type="scientific">Aquamicrobium lusatiense</name>
    <dbReference type="NCBI Taxonomy" id="89772"/>
    <lineage>
        <taxon>Bacteria</taxon>
        <taxon>Pseudomonadati</taxon>
        <taxon>Pseudomonadota</taxon>
        <taxon>Alphaproteobacteria</taxon>
        <taxon>Hyphomicrobiales</taxon>
        <taxon>Phyllobacteriaceae</taxon>
        <taxon>Aquamicrobium</taxon>
    </lineage>
</organism>
<dbReference type="Pfam" id="PF01743">
    <property type="entry name" value="PolyA_pol"/>
    <property type="match status" value="1"/>
</dbReference>
<evidence type="ECO:0000313" key="12">
    <source>
        <dbReference type="Proteomes" id="UP000533306"/>
    </source>
</evidence>
<evidence type="ECO:0000256" key="4">
    <source>
        <dbReference type="ARBA" id="ARBA00022695"/>
    </source>
</evidence>
<comment type="cofactor">
    <cofactor evidence="1">
        <name>Mg(2+)</name>
        <dbReference type="ChEBI" id="CHEBI:18420"/>
    </cofactor>
</comment>
<dbReference type="AlphaFoldDB" id="A0A7W9VW12"/>
<dbReference type="PANTHER" id="PTHR46173:SF1">
    <property type="entry name" value="CCA TRNA NUCLEOTIDYLTRANSFERASE 1, MITOCHONDRIAL"/>
    <property type="match status" value="1"/>
</dbReference>
<gene>
    <name evidence="11" type="ORF">HNR59_003843</name>
</gene>
<comment type="similarity">
    <text evidence="8">Belongs to the tRNA nucleotidyltransferase/poly(A) polymerase family.</text>
</comment>
<keyword evidence="2 8" id="KW-0808">Transferase</keyword>
<keyword evidence="3" id="KW-0819">tRNA processing</keyword>
<dbReference type="SUPFAM" id="SSF81891">
    <property type="entry name" value="Poly A polymerase C-terminal region-like"/>
    <property type="match status" value="1"/>
</dbReference>
<dbReference type="RefSeq" id="WP_183832618.1">
    <property type="nucleotide sequence ID" value="NZ_JACHEU010000005.1"/>
</dbReference>
<evidence type="ECO:0000256" key="1">
    <source>
        <dbReference type="ARBA" id="ARBA00001946"/>
    </source>
</evidence>
<dbReference type="InterPro" id="IPR032828">
    <property type="entry name" value="PolyA_RNA-bd"/>
</dbReference>
<dbReference type="InterPro" id="IPR050264">
    <property type="entry name" value="Bact_CCA-adding_enz_type3_sf"/>
</dbReference>
<sequence length="424" mass="46753">MSDKVSIAGRGDWLADEHLQRLLSVLSAEGEEARIAGGAVRNALLGQPVADVDIATTNLPAETMRRAKEAGFKPVPTGIDHGTITVVAGGRPFEVTTLRADVETDGRHARVAFGRDWKADAERRDFTINALYAEADGTVIDFVGGLADIEAQRLRFIGDPEARIREDYLRILRFFRFFAWYGGGRPDGEGLKACARLKEGLDRLSAERVWAELKKLLCAPDPSRALLWMRQSGVLSRILPESEKWGIDGIHALVRAEGDLDWPVDAMLRLETMLPPDAVRMKDLAKRMRMSRAEANRLDKWALAPAVRPGTTEGTLARELYEGDAQAMADRLAIALSAARARAAEDDKALLEAGGYARQLGFVRKWTRPEFPLKGADLTALSIAPGPTLGTLLRRLEQEWIASGFMLGRDALLERATEEVRPRP</sequence>
<dbReference type="CDD" id="cd05398">
    <property type="entry name" value="NT_ClassII-CCAase"/>
    <property type="match status" value="1"/>
</dbReference>
<evidence type="ECO:0000313" key="11">
    <source>
        <dbReference type="EMBL" id="MBB6014449.1"/>
    </source>
</evidence>
<reference evidence="11 12" key="1">
    <citation type="submission" date="2020-08" db="EMBL/GenBank/DDBJ databases">
        <title>Genomic Encyclopedia of Type Strains, Phase IV (KMG-IV): sequencing the most valuable type-strain genomes for metagenomic binning, comparative biology and taxonomic classification.</title>
        <authorList>
            <person name="Goeker M."/>
        </authorList>
    </citation>
    <scope>NUCLEOTIDE SEQUENCE [LARGE SCALE GENOMIC DNA]</scope>
    <source>
        <strain evidence="11 12">DSM 11099</strain>
    </source>
</reference>
<feature type="domain" description="tRNA nucleotidyltransferase/poly(A) polymerase RNA and SrmB- binding" evidence="10">
    <location>
        <begin position="191"/>
        <end position="242"/>
    </location>
</feature>
<comment type="caution">
    <text evidence="11">The sequence shown here is derived from an EMBL/GenBank/DDBJ whole genome shotgun (WGS) entry which is preliminary data.</text>
</comment>
<dbReference type="EMBL" id="JACHEU010000005">
    <property type="protein sequence ID" value="MBB6014449.1"/>
    <property type="molecule type" value="Genomic_DNA"/>
</dbReference>
<dbReference type="Gene3D" id="1.10.3090.10">
    <property type="entry name" value="cca-adding enzyme, domain 2"/>
    <property type="match status" value="1"/>
</dbReference>
<dbReference type="Gene3D" id="3.30.460.10">
    <property type="entry name" value="Beta Polymerase, domain 2"/>
    <property type="match status" value="1"/>
</dbReference>
<evidence type="ECO:0000256" key="8">
    <source>
        <dbReference type="RuleBase" id="RU003953"/>
    </source>
</evidence>
<keyword evidence="6" id="KW-0547">Nucleotide-binding</keyword>
<keyword evidence="7" id="KW-0460">Magnesium</keyword>
<dbReference type="Pfam" id="PF12627">
    <property type="entry name" value="PolyA_pol_RNAbd"/>
    <property type="match status" value="1"/>
</dbReference>
<dbReference type="GO" id="GO:0008033">
    <property type="term" value="P:tRNA processing"/>
    <property type="evidence" value="ECO:0007669"/>
    <property type="project" value="UniProtKB-KW"/>
</dbReference>
<evidence type="ECO:0000259" key="9">
    <source>
        <dbReference type="Pfam" id="PF01743"/>
    </source>
</evidence>
<keyword evidence="8" id="KW-0694">RNA-binding</keyword>
<evidence type="ECO:0000256" key="5">
    <source>
        <dbReference type="ARBA" id="ARBA00022723"/>
    </source>
</evidence>
<keyword evidence="5" id="KW-0479">Metal-binding</keyword>
<keyword evidence="12" id="KW-1185">Reference proteome</keyword>
<protein>
    <submittedName>
        <fullName evidence="11">tRNA nucleotidyltransferase/poly(A) polymerase</fullName>
    </submittedName>
</protein>
<dbReference type="PANTHER" id="PTHR46173">
    <property type="entry name" value="CCA TRNA NUCLEOTIDYLTRANSFERASE 1, MITOCHONDRIAL"/>
    <property type="match status" value="1"/>
</dbReference>
<evidence type="ECO:0000256" key="2">
    <source>
        <dbReference type="ARBA" id="ARBA00022679"/>
    </source>
</evidence>